<dbReference type="Pfam" id="PF04326">
    <property type="entry name" value="SLFN_AlbA_2"/>
    <property type="match status" value="1"/>
</dbReference>
<protein>
    <submittedName>
        <fullName evidence="2">ATPase AAA</fullName>
    </submittedName>
</protein>
<gene>
    <name evidence="2" type="ORF">PRLR5076_27470</name>
</gene>
<dbReference type="InterPro" id="IPR038461">
    <property type="entry name" value="Schlafen_AlbA_2_dom_sf"/>
</dbReference>
<dbReference type="PANTHER" id="PTHR30595">
    <property type="entry name" value="GLPR-RELATED TRANSCRIPTIONAL REPRESSOR"/>
    <property type="match status" value="1"/>
</dbReference>
<accession>A0A9R1CC76</accession>
<dbReference type="PANTHER" id="PTHR30595:SF6">
    <property type="entry name" value="SCHLAFEN ALBA-2 DOMAIN-CONTAINING PROTEIN"/>
    <property type="match status" value="1"/>
</dbReference>
<dbReference type="EMBL" id="BPUB01000002">
    <property type="protein sequence ID" value="GJG59896.1"/>
    <property type="molecule type" value="Genomic_DNA"/>
</dbReference>
<name>A0A9R1CC76_9BACT</name>
<dbReference type="Gene3D" id="3.30.565.60">
    <property type="match status" value="1"/>
</dbReference>
<dbReference type="InterPro" id="IPR036390">
    <property type="entry name" value="WH_DNA-bd_sf"/>
</dbReference>
<dbReference type="Gene3D" id="3.30.950.30">
    <property type="entry name" value="Schlafen, AAA domain"/>
    <property type="match status" value="1"/>
</dbReference>
<sequence length="513" mass="57480">MSNKKFIAECTTYDFKQALERRKVKSWLKSVSAFANTEGGSLFFGVADDGSVIGLDDVQSDAEFISEIIKTRIDPIPDMVLTPFEREGKHLLEVAIKPGQTTPYYYYENGARTAFVRVGNESVECNSQQLLSLVLRGSGHTWDSLKSQEHADKYSFRMLANTYEKRTHQQWNDKLIESFGLVTSDGYLTNAGLLFADNCPVYQSRSFCTRWTGLQKDDAINDSEYQGNLIYLLEMTTSFIRANTATRWYKLPTHRMNIPEYSDRAILEAVVNHLIHRDYIVMGSELHVDIYDNRIEFYTPGGMYDGGQPIQNRDIDTVPSRRRNPVIADVFAQLDYMEKRGSGLKKMQNLESTLPTYKGVLTPTFRSDPHAFFTTFRNVNYGLTDDDFLQIIGDHGEGVIGVGIPKTTPKGILKGESSPETSSKGIPKQGIPKGKAILKRGILKPLGKTAQLIIDMMVSDPTSTTEDFAAAAHVSIPAIKKHLKNLTEKGIITRVGAARGGFWKVLNPNKDQS</sequence>
<dbReference type="AlphaFoldDB" id="A0A9R1CC76"/>
<evidence type="ECO:0000259" key="1">
    <source>
        <dbReference type="Pfam" id="PF04326"/>
    </source>
</evidence>
<evidence type="ECO:0000313" key="3">
    <source>
        <dbReference type="Proteomes" id="UP000825483"/>
    </source>
</evidence>
<dbReference type="GeneID" id="72466060"/>
<dbReference type="RefSeq" id="WP_223928518.1">
    <property type="nucleotide sequence ID" value="NZ_BPTU01000002.1"/>
</dbReference>
<dbReference type="InterPro" id="IPR038475">
    <property type="entry name" value="RecG_C_sf"/>
</dbReference>
<reference evidence="2" key="1">
    <citation type="journal article" date="2022" name="Int. J. Syst. Evol. Microbiol.">
        <title>Prevotella lacticifex sp. nov., isolated from the rumen of cows.</title>
        <authorList>
            <person name="Shinkai T."/>
            <person name="Ikeyama N."/>
            <person name="Kumagai M."/>
            <person name="Ohmori H."/>
            <person name="Sakamoto M."/>
            <person name="Ohkuma M."/>
            <person name="Mitsumori M."/>
        </authorList>
    </citation>
    <scope>NUCLEOTIDE SEQUENCE</scope>
    <source>
        <strain evidence="2">R5076</strain>
    </source>
</reference>
<dbReference type="SUPFAM" id="SSF46785">
    <property type="entry name" value="Winged helix' DNA-binding domain"/>
    <property type="match status" value="1"/>
</dbReference>
<keyword evidence="3" id="KW-1185">Reference proteome</keyword>
<dbReference type="InterPro" id="IPR007421">
    <property type="entry name" value="Schlafen_AlbA_2_dom"/>
</dbReference>
<feature type="domain" description="Schlafen AlbA-2" evidence="1">
    <location>
        <begin position="9"/>
        <end position="125"/>
    </location>
</feature>
<evidence type="ECO:0000313" key="2">
    <source>
        <dbReference type="EMBL" id="GJG59896.1"/>
    </source>
</evidence>
<dbReference type="Proteomes" id="UP000825483">
    <property type="component" value="Unassembled WGS sequence"/>
</dbReference>
<organism evidence="2 3">
    <name type="scientific">Prevotella lacticifex</name>
    <dbReference type="NCBI Taxonomy" id="2854755"/>
    <lineage>
        <taxon>Bacteria</taxon>
        <taxon>Pseudomonadati</taxon>
        <taxon>Bacteroidota</taxon>
        <taxon>Bacteroidia</taxon>
        <taxon>Bacteroidales</taxon>
        <taxon>Prevotellaceae</taxon>
        <taxon>Prevotella</taxon>
    </lineage>
</organism>
<proteinExistence type="predicted"/>
<comment type="caution">
    <text evidence="2">The sequence shown here is derived from an EMBL/GenBank/DDBJ whole genome shotgun (WGS) entry which is preliminary data.</text>
</comment>
<dbReference type="Pfam" id="PF13749">
    <property type="entry name" value="HATPase_c_4"/>
    <property type="match status" value="1"/>
</dbReference>